<dbReference type="InterPro" id="IPR037018">
    <property type="entry name" value="GH65_N"/>
</dbReference>
<dbReference type="RefSeq" id="WP_092844757.1">
    <property type="nucleotide sequence ID" value="NZ_FMAH01000003.1"/>
</dbReference>
<evidence type="ECO:0000259" key="5">
    <source>
        <dbReference type="Pfam" id="PF06165"/>
    </source>
</evidence>
<reference evidence="9" key="1">
    <citation type="submission" date="2016-08" db="EMBL/GenBank/DDBJ databases">
        <authorList>
            <person name="Varghese N."/>
            <person name="Submissions Spin"/>
        </authorList>
    </citation>
    <scope>NUCLEOTIDE SEQUENCE [LARGE SCALE GENOMIC DNA]</scope>
    <source>
        <strain evidence="9">HAMBI 2971</strain>
    </source>
</reference>
<feature type="domain" description="Glycoamylase-like" evidence="6">
    <location>
        <begin position="1297"/>
        <end position="1506"/>
    </location>
</feature>
<dbReference type="EMBL" id="FMAH01000003">
    <property type="protein sequence ID" value="SCB14917.1"/>
    <property type="molecule type" value="Genomic_DNA"/>
</dbReference>
<evidence type="ECO:0000313" key="8">
    <source>
        <dbReference type="EMBL" id="SCB14917.1"/>
    </source>
</evidence>
<dbReference type="InterPro" id="IPR012341">
    <property type="entry name" value="6hp_glycosidase-like_sf"/>
</dbReference>
<evidence type="ECO:0000259" key="6">
    <source>
        <dbReference type="Pfam" id="PF10091"/>
    </source>
</evidence>
<dbReference type="InterPro" id="IPR011013">
    <property type="entry name" value="Gal_mutarotase_sf_dom"/>
</dbReference>
<feature type="transmembrane region" description="Helical" evidence="4">
    <location>
        <begin position="957"/>
        <end position="977"/>
    </location>
</feature>
<dbReference type="Pfam" id="PF17167">
    <property type="entry name" value="Glyco_hydro_94"/>
    <property type="match status" value="1"/>
</dbReference>
<dbReference type="OrthoDB" id="9769991at2"/>
<proteinExistence type="predicted"/>
<evidence type="ECO:0000256" key="3">
    <source>
        <dbReference type="SAM" id="Coils"/>
    </source>
</evidence>
<dbReference type="InterPro" id="IPR033432">
    <property type="entry name" value="GH94_catalytic"/>
</dbReference>
<keyword evidence="2" id="KW-0808">Transferase</keyword>
<dbReference type="SMART" id="SM01068">
    <property type="entry name" value="CBM_X"/>
    <property type="match status" value="2"/>
</dbReference>
<protein>
    <submittedName>
        <fullName evidence="8">Cyclic beta-1,2-glucan synthetase</fullName>
    </submittedName>
</protein>
<sequence length="2835" mass="315023">MVPQNSAGGSTAQAKSPHTDLDFGIRSPLLSNDQLRAKATQFAERRQLDVTSFENFDFFQRHRENESEILRVYKSAAADVDAGESITPATEWLLDNHYIVEEAIQEVRRDFPKKFYRELRTIKLNGVDVPRTLALAWLYMAHAHSNISNAGMAAATEGFQDVQTLHIGELWALPSLVRYVLIDNLRRVATRIDKSREMRGIANDAANKAIALGDAKSVEFLETLAANLSDSTFVTQLHYRLRNALEPTEAALGWLEAKLAANGADAETVMSVEQSRLAAGNTLMGSIIKSLREINDTDWSTWVEEVSKIDKLLWKQTDYAELDSGSRNSYRRQIEKLAKRSEKTELDIAEVAIQLAERASASSKDASSAANNVGYFLVGAGRPALEAEIGFRKPLGVRFMRAIRRLNWLAIAIPVLTLTLLALIAVGGVFVSTGIPLVATIVLLLAFALPASEGATGLFNFFATFFIAPDRLIGYEFKKGLPAEARTLVTIPSLIGKREHVDELIRNLEVHYLANPRGEIYYALLSDWPDSQEEQNARDLEVLDYARRQMANLDARYAENGKQRFYLLHRRRLYNEAEGAWMGWERKRGKLHELNMLLRGDPNTTFLPGADTVPQDVKYVMTLDSDTRIIRDTVTKLVGKLHHPINRPVFDAKSQRVVDGYSVLQPRVTPSLTTGKDASAFQRIFSVNRGLDPYVFAVSDVYQDITGEGTFTGKGLYHVDAFEASLKGRIAENSVLSHDLLEGSMARCALVTDCELVEDFPIRYEVEVSRQHRWARGDWQLLPYIFDPKRGVTALGRWKMADNLRRSLTPIAWFLASALGWYWMSPLGALLWQIVLIFSLFVAPTLSLINGIIPRTSDIILGAHLHMVWTDIQNANAQVALRVVFIADSACVMADAILRSLYRLFVSHKLMLQWRTAASAQASAQTTVLGHYKVMWRAPVLAILALLFAMYSGDSAYLVGVPFIILWVLSPMIAWIVSQTAETEDRLVVPDKVRSELRKIARRTWRYFDNFVVPGQHYLPPDNVQQTPHAVVAMRTSPTNIGVYLLSVISARQFGWISFEEAVKRIEQTIDTTEKLEKYRGHLFNWYHTDTLKPLGRKYVSSVDSGNLAGHLIAVGSACRSWAQSPTAQLHGSLDGIGDIVGILREVLAELADDNKISRDLRDRVDERIAALENTLAAAKQKKEFSLAAIERLVEDAREISKRAADLDQQVKTARSEEVVYWAGRLVATCELHLVDNALDQAKIDAISERLIAVGARARDIAFAMDFSFLFRPERRLLSIGFRVETEEVDAACYDLLASEARLTSLFAVAKGDLPTEHWYKLGRHVVPVGPRGALVSWSGSMFEYLMPPLVMQERQGGILNQTNNLIVQEQMNYAKRLGVGIPWGISEAAFNARDHQMNYQYSNFGVPTLGLKRGLGQNAVIAPYASLLASQYNPIAALENLEKLKAVGALGMYGFHDAVDFTPSRVPEGKKCAVVYNYYAHHHGMSIAAVANVAFDGLLRELFHADPVIEAAELLLQEKAPRDIPVMASKHETDAPATIQGDLMRPEVRRVEDPASRERELLLLSNGRYSTMLTATGAGYTRWNNLSINRWRADPTEDRWGSFIFLRDTASHEWWSATAEPRSIANEHVRVTFSDDKAEFVKTVGELTSEMEVFIASDHDAEGRRLTITNSGTEDRVIEITSYMEPVATLDIVDTGHPVFARMFVHTEIAGRGDAIFVERRKRGVTDPEVAIAQLVVDGSGGDGPTQFETDRMRFLGRGRTLTEAAAFDEGATLSGTDGFTMDACVSLRRVVRIPAGQKVSLVFWTIAAGSRAELETAVEHYRQPDSFAQGLVQAWTRTQKQLRQIGVNSKEAAAYQRFARYIVYPEMSLRADKQTVRAGLRSQSVLWGATLSGDAPIMALRITDELGTDLVKELLRAQGFLQSRGVEVDLVIFNERTGEDASEMQRTIDQLCDGARHASEAAGIQRNIYVIRKDMTAPDVYDAIIASSRIVLRGRDGSLNDQLERARSVAGSPALLGQWGDSTLVPRMTRSKDAPTNGDGSDLTFWNGYGGFASDGSEYVVRLSGGEQTPHPWVNIMANESFGFHVSAEGAAFTWSQNSRDHQLTPWTNDMVINRPGEAFYLKDLDRGSVIVPYAALAQNSDTSFEVRHGLGYSVFSTVQDEIALDVTQTLDMQKPVKLTQLRIRNTASVARKLRLYGYAEWILGNNPTKSKPFIVSEFDRESGVIFANNPFSVDFGGRVASFAASEKPSSVSGSRREFIGRHGTIQQPRKVSAGSRLSDVIELDGDPAAAMAFDLTIEPGEERAICFYMGDAGSREESAALIADIRSVSFEEVLGKTKGYWKTFTGKTRVSTPDQRFDFMVNNWLPYQTLSCRIMARTAFYQSSGAWGLRDQLQDSLAFMLHSPEIARKQILNTGRRQFAKGDFQHWWLADSGAGVRTNISDDPVWLAYAVDQYCTATGDMAIFDEMLPFVEGAELSPGQYDAFLVPRVSSENASLYEHAALGLDLAIKRSGVNGLPLMMSGDWCDKMDRVGIDGRGESVWLGWFLAGSLRQFIGYAEARGDTQRVSRWSEHLTKLKEALETAGWDGDYYRRGYYDNGAPLGSSQSDQAKIDSIAQSWSVLSGEGNPERSEMAMNAVLEKLADKEGGFIRLLTPPFSKPANDPGVIKAYPPGVRENGGQYTHAAVWTTLAFARMGRSEDAWRCFEMLNPINHSLDKSAADVYRVEPYVIAGDVYGEGALKGRGGWSWYTGSGGWLYRTAIEGILGVRVENGHLHVRPALPAKWDNFSADLDLPSGKYQVSVSKDAAGDRYSVTVNGVALDHLNEGYRLGSAH</sequence>
<evidence type="ECO:0000256" key="2">
    <source>
        <dbReference type="ARBA" id="ARBA00022679"/>
    </source>
</evidence>
<dbReference type="Gene3D" id="2.70.98.40">
    <property type="entry name" value="Glycoside hydrolase, family 65, N-terminal domain"/>
    <property type="match status" value="2"/>
</dbReference>
<evidence type="ECO:0000256" key="1">
    <source>
        <dbReference type="ARBA" id="ARBA00022676"/>
    </source>
</evidence>
<dbReference type="Gene3D" id="1.50.10.10">
    <property type="match status" value="1"/>
</dbReference>
<dbReference type="Pfam" id="PF10091">
    <property type="entry name" value="Glycoamylase"/>
    <property type="match status" value="1"/>
</dbReference>
<keyword evidence="4" id="KW-0472">Membrane</keyword>
<dbReference type="GO" id="GO:0030246">
    <property type="term" value="F:carbohydrate binding"/>
    <property type="evidence" value="ECO:0007669"/>
    <property type="project" value="InterPro"/>
</dbReference>
<dbReference type="PANTHER" id="PTHR37469">
    <property type="entry name" value="CELLOBIONIC ACID PHOSPHORYLASE-RELATED"/>
    <property type="match status" value="1"/>
</dbReference>
<keyword evidence="1" id="KW-0328">Glycosyltransferase</keyword>
<dbReference type="Gene3D" id="2.60.420.10">
    <property type="entry name" value="Maltose phosphorylase, domain 3"/>
    <property type="match status" value="1"/>
</dbReference>
<dbReference type="InterPro" id="IPR019282">
    <property type="entry name" value="Glycoamylase-like_cons_dom"/>
</dbReference>
<accession>A0A1C3UHU8</accession>
<organism evidence="8 9">
    <name type="scientific">Rhizobium miluonense</name>
    <dbReference type="NCBI Taxonomy" id="411945"/>
    <lineage>
        <taxon>Bacteria</taxon>
        <taxon>Pseudomonadati</taxon>
        <taxon>Pseudomonadota</taxon>
        <taxon>Alphaproteobacteria</taxon>
        <taxon>Hyphomicrobiales</taxon>
        <taxon>Rhizobiaceae</taxon>
        <taxon>Rhizobium/Agrobacterium group</taxon>
        <taxon>Rhizobium</taxon>
    </lineage>
</organism>
<dbReference type="Gene3D" id="1.50.10.140">
    <property type="match status" value="2"/>
</dbReference>
<dbReference type="CDD" id="cd11753">
    <property type="entry name" value="GH94N_ChvB_NdvB_2_like"/>
    <property type="match status" value="1"/>
</dbReference>
<dbReference type="InterPro" id="IPR052047">
    <property type="entry name" value="GH94_Enzymes"/>
</dbReference>
<dbReference type="SUPFAM" id="SSF48208">
    <property type="entry name" value="Six-hairpin glycosidases"/>
    <property type="match status" value="1"/>
</dbReference>
<feature type="coiled-coil region" evidence="3">
    <location>
        <begin position="1162"/>
        <end position="1217"/>
    </location>
</feature>
<dbReference type="InterPro" id="IPR037820">
    <property type="entry name" value="GH94N_NdvB"/>
</dbReference>
<feature type="domain" description="Glycosyl hydrolase 94 catalytic" evidence="7">
    <location>
        <begin position="2343"/>
        <end position="2768"/>
    </location>
</feature>
<feature type="transmembrane region" description="Helical" evidence="4">
    <location>
        <begin position="934"/>
        <end position="951"/>
    </location>
</feature>
<feature type="transmembrane region" description="Helical" evidence="4">
    <location>
        <begin position="830"/>
        <end position="853"/>
    </location>
</feature>
<gene>
    <name evidence="8" type="ORF">GA0061102_1003285</name>
</gene>
<feature type="domain" description="Glycosyl hydrolase 94 supersandwich" evidence="5">
    <location>
        <begin position="2060"/>
        <end position="2330"/>
    </location>
</feature>
<feature type="transmembrane region" description="Helical" evidence="4">
    <location>
        <begin position="807"/>
        <end position="824"/>
    </location>
</feature>
<keyword evidence="4" id="KW-1133">Transmembrane helix</keyword>
<evidence type="ECO:0000256" key="4">
    <source>
        <dbReference type="SAM" id="Phobius"/>
    </source>
</evidence>
<dbReference type="Proteomes" id="UP000199435">
    <property type="component" value="Unassembled WGS sequence"/>
</dbReference>
<keyword evidence="9" id="KW-1185">Reference proteome</keyword>
<evidence type="ECO:0000313" key="9">
    <source>
        <dbReference type="Proteomes" id="UP000199435"/>
    </source>
</evidence>
<dbReference type="GO" id="GO:0016757">
    <property type="term" value="F:glycosyltransferase activity"/>
    <property type="evidence" value="ECO:0007669"/>
    <property type="project" value="UniProtKB-KW"/>
</dbReference>
<keyword evidence="3" id="KW-0175">Coiled coil</keyword>
<dbReference type="STRING" id="411945.GA0061102_1003285"/>
<dbReference type="PANTHER" id="PTHR37469:SF2">
    <property type="entry name" value="CELLOBIONIC ACID PHOSPHORYLASE"/>
    <property type="match status" value="1"/>
</dbReference>
<evidence type="ECO:0000259" key="7">
    <source>
        <dbReference type="Pfam" id="PF17167"/>
    </source>
</evidence>
<name>A0A1C3UHU8_9HYPH</name>
<dbReference type="InterPro" id="IPR008928">
    <property type="entry name" value="6-hairpin_glycosidase_sf"/>
</dbReference>
<feature type="transmembrane region" description="Helical" evidence="4">
    <location>
        <begin position="437"/>
        <end position="468"/>
    </location>
</feature>
<dbReference type="InterPro" id="IPR037824">
    <property type="entry name" value="GH94N_2_NdvB"/>
</dbReference>
<dbReference type="InterPro" id="IPR010383">
    <property type="entry name" value="Glyco_hydrolase_94_b-supersand"/>
</dbReference>
<dbReference type="GO" id="GO:0005975">
    <property type="term" value="P:carbohydrate metabolic process"/>
    <property type="evidence" value="ECO:0007669"/>
    <property type="project" value="InterPro"/>
</dbReference>
<dbReference type="CDD" id="cd11756">
    <property type="entry name" value="GH94N_ChvB_NdvB_1_like"/>
    <property type="match status" value="1"/>
</dbReference>
<feature type="domain" description="Glycosyl hydrolase 94 supersandwich" evidence="5">
    <location>
        <begin position="1549"/>
        <end position="1826"/>
    </location>
</feature>
<feature type="transmembrane region" description="Helical" evidence="4">
    <location>
        <begin position="408"/>
        <end position="431"/>
    </location>
</feature>
<dbReference type="SUPFAM" id="SSF74650">
    <property type="entry name" value="Galactose mutarotase-like"/>
    <property type="match status" value="2"/>
</dbReference>
<dbReference type="Pfam" id="PF06165">
    <property type="entry name" value="GH94_b-supersand"/>
    <property type="match status" value="2"/>
</dbReference>
<keyword evidence="4" id="KW-0812">Transmembrane</keyword>